<evidence type="ECO:0000313" key="2">
    <source>
        <dbReference type="Proteomes" id="UP000499080"/>
    </source>
</evidence>
<reference evidence="1 2" key="1">
    <citation type="journal article" date="2019" name="Sci. Rep.">
        <title>Orb-weaving spider Araneus ventricosus genome elucidates the spidroin gene catalogue.</title>
        <authorList>
            <person name="Kono N."/>
            <person name="Nakamura H."/>
            <person name="Ohtoshi R."/>
            <person name="Moran D.A.P."/>
            <person name="Shinohara A."/>
            <person name="Yoshida Y."/>
            <person name="Fujiwara M."/>
            <person name="Mori M."/>
            <person name="Tomita M."/>
            <person name="Arakawa K."/>
        </authorList>
    </citation>
    <scope>NUCLEOTIDE SEQUENCE [LARGE SCALE GENOMIC DNA]</scope>
</reference>
<dbReference type="OrthoDB" id="6436294at2759"/>
<evidence type="ECO:0000313" key="1">
    <source>
        <dbReference type="EMBL" id="GBN35249.1"/>
    </source>
</evidence>
<name>A0A4Y2N9B0_ARAVE</name>
<dbReference type="AlphaFoldDB" id="A0A4Y2N9B0"/>
<gene>
    <name evidence="1" type="ORF">AVEN_215440_1</name>
</gene>
<keyword evidence="2" id="KW-1185">Reference proteome</keyword>
<dbReference type="Proteomes" id="UP000499080">
    <property type="component" value="Unassembled WGS sequence"/>
</dbReference>
<protein>
    <submittedName>
        <fullName evidence="1">Uncharacterized protein</fullName>
    </submittedName>
</protein>
<dbReference type="PANTHER" id="PTHR16212">
    <property type="entry name" value="FOCADHESIN FAMILY MEMBER"/>
    <property type="match status" value="1"/>
</dbReference>
<dbReference type="GO" id="GO:0060147">
    <property type="term" value="P:regulation of post-transcriptional gene silencing"/>
    <property type="evidence" value="ECO:0007669"/>
    <property type="project" value="InterPro"/>
</dbReference>
<sequence>MEDLKQRLKFDDVAVRSRCIQKIVQAVKKKAKKELITSSSVQIPELNLLWEVCADESTSASNLAIRGIIYLAANNHLDVNYAINKFLGSLSSASNVYGIVKGITKLLISQKDENNSSSYSLHRPKHPLIAVLQADENYLPLVLENIADAVSEDNLR</sequence>
<dbReference type="InterPro" id="IPR045163">
    <property type="entry name" value="Focadhesin/RST1"/>
</dbReference>
<dbReference type="PANTHER" id="PTHR16212:SF4">
    <property type="entry name" value="FOCADHESIN"/>
    <property type="match status" value="1"/>
</dbReference>
<accession>A0A4Y2N9B0</accession>
<dbReference type="EMBL" id="BGPR01008669">
    <property type="protein sequence ID" value="GBN35249.1"/>
    <property type="molecule type" value="Genomic_DNA"/>
</dbReference>
<proteinExistence type="predicted"/>
<comment type="caution">
    <text evidence="1">The sequence shown here is derived from an EMBL/GenBank/DDBJ whole genome shotgun (WGS) entry which is preliminary data.</text>
</comment>
<organism evidence="1 2">
    <name type="scientific">Araneus ventricosus</name>
    <name type="common">Orbweaver spider</name>
    <name type="synonym">Epeira ventricosa</name>
    <dbReference type="NCBI Taxonomy" id="182803"/>
    <lineage>
        <taxon>Eukaryota</taxon>
        <taxon>Metazoa</taxon>
        <taxon>Ecdysozoa</taxon>
        <taxon>Arthropoda</taxon>
        <taxon>Chelicerata</taxon>
        <taxon>Arachnida</taxon>
        <taxon>Araneae</taxon>
        <taxon>Araneomorphae</taxon>
        <taxon>Entelegynae</taxon>
        <taxon>Araneoidea</taxon>
        <taxon>Araneidae</taxon>
        <taxon>Araneus</taxon>
    </lineage>
</organism>